<organism evidence="14 15">
    <name type="scientific">Biomphalaria glabrata</name>
    <name type="common">Bloodfluke planorb</name>
    <name type="synonym">Freshwater snail</name>
    <dbReference type="NCBI Taxonomy" id="6526"/>
    <lineage>
        <taxon>Eukaryota</taxon>
        <taxon>Metazoa</taxon>
        <taxon>Spiralia</taxon>
        <taxon>Lophotrochozoa</taxon>
        <taxon>Mollusca</taxon>
        <taxon>Gastropoda</taxon>
        <taxon>Heterobranchia</taxon>
        <taxon>Euthyneura</taxon>
        <taxon>Panpulmonata</taxon>
        <taxon>Hygrophila</taxon>
        <taxon>Lymnaeoidea</taxon>
        <taxon>Planorbidae</taxon>
        <taxon>Biomphalaria</taxon>
    </lineage>
</organism>
<keyword evidence="14" id="KW-1185">Reference proteome</keyword>
<dbReference type="GO" id="GO:0006508">
    <property type="term" value="P:proteolysis"/>
    <property type="evidence" value="ECO:0007669"/>
    <property type="project" value="UniProtKB-KW"/>
</dbReference>
<evidence type="ECO:0000256" key="11">
    <source>
        <dbReference type="SAM" id="MobiDB-lite"/>
    </source>
</evidence>
<keyword evidence="4 12" id="KW-0732">Signal</keyword>
<proteinExistence type="inferred from homology"/>
<feature type="binding site" evidence="10">
    <location>
        <position position="195"/>
    </location>
    <ligand>
        <name>Zn(2+)</name>
        <dbReference type="ChEBI" id="CHEBI:29105"/>
        <label>1</label>
    </ligand>
</feature>
<feature type="signal peptide" evidence="12">
    <location>
        <begin position="1"/>
        <end position="17"/>
    </location>
</feature>
<feature type="binding site" evidence="10">
    <location>
        <position position="197"/>
    </location>
    <ligand>
        <name>Ca(2+)</name>
        <dbReference type="ChEBI" id="CHEBI:29108"/>
        <label>3</label>
    </ligand>
</feature>
<dbReference type="SMART" id="SM00235">
    <property type="entry name" value="ZnMc"/>
    <property type="match status" value="1"/>
</dbReference>
<evidence type="ECO:0000256" key="9">
    <source>
        <dbReference type="PIRSR" id="PIRSR621190-1"/>
    </source>
</evidence>
<keyword evidence="5" id="KW-0378">Hydrolase</keyword>
<evidence type="ECO:0000313" key="15">
    <source>
        <dbReference type="RefSeq" id="XP_055862620.1"/>
    </source>
</evidence>
<feature type="binding site" evidence="10">
    <location>
        <position position="228"/>
    </location>
    <ligand>
        <name>Zn(2+)</name>
        <dbReference type="ChEBI" id="CHEBI:29105"/>
        <label>2</label>
        <note>catalytic</note>
    </ligand>
</feature>
<dbReference type="GO" id="GO:0030198">
    <property type="term" value="P:extracellular matrix organization"/>
    <property type="evidence" value="ECO:0007669"/>
    <property type="project" value="TreeGrafter"/>
</dbReference>
<dbReference type="GeneID" id="106065467"/>
<dbReference type="PANTHER" id="PTHR10201:SF323">
    <property type="entry name" value="MATRIX METALLOPROTEINASE-21"/>
    <property type="match status" value="1"/>
</dbReference>
<dbReference type="PANTHER" id="PTHR10201">
    <property type="entry name" value="MATRIX METALLOPROTEINASE"/>
    <property type="match status" value="1"/>
</dbReference>
<feature type="binding site" evidence="10">
    <location>
        <position position="200"/>
    </location>
    <ligand>
        <name>Ca(2+)</name>
        <dbReference type="ChEBI" id="CHEBI:29108"/>
        <label>1</label>
    </ligand>
</feature>
<evidence type="ECO:0000256" key="1">
    <source>
        <dbReference type="ARBA" id="ARBA00010370"/>
    </source>
</evidence>
<feature type="binding site" evidence="10">
    <location>
        <position position="169"/>
    </location>
    <ligand>
        <name>Zn(2+)</name>
        <dbReference type="ChEBI" id="CHEBI:29105"/>
        <label>1</label>
    </ligand>
</feature>
<feature type="binding site" evidence="10">
    <location>
        <position position="236"/>
    </location>
    <ligand>
        <name>Zn(2+)</name>
        <dbReference type="ChEBI" id="CHEBI:29105"/>
        <label>2</label>
        <note>catalytic</note>
    </ligand>
</feature>
<dbReference type="PROSITE" id="PS00546">
    <property type="entry name" value="CYSTEINE_SWITCH"/>
    <property type="match status" value="1"/>
</dbReference>
<feature type="binding site" evidence="10">
    <location>
        <position position="191"/>
    </location>
    <ligand>
        <name>Ca(2+)</name>
        <dbReference type="ChEBI" id="CHEBI:29108"/>
        <label>2</label>
    </ligand>
</feature>
<dbReference type="InterPro" id="IPR024079">
    <property type="entry name" value="MetalloPept_cat_dom_sf"/>
</dbReference>
<dbReference type="PRINTS" id="PR00138">
    <property type="entry name" value="MATRIXIN"/>
</dbReference>
<evidence type="ECO:0000256" key="4">
    <source>
        <dbReference type="ARBA" id="ARBA00022729"/>
    </source>
</evidence>
<dbReference type="Gene3D" id="3.40.390.10">
    <property type="entry name" value="Collagenase (Catalytic Domain)"/>
    <property type="match status" value="1"/>
</dbReference>
<evidence type="ECO:0000259" key="13">
    <source>
        <dbReference type="SMART" id="SM00235"/>
    </source>
</evidence>
<dbReference type="Pfam" id="PF00413">
    <property type="entry name" value="Peptidase_M10"/>
    <property type="match status" value="1"/>
</dbReference>
<evidence type="ECO:0000313" key="14">
    <source>
        <dbReference type="Proteomes" id="UP001165740"/>
    </source>
</evidence>
<dbReference type="InterPro" id="IPR021158">
    <property type="entry name" value="Pept_M10A_Zn_BS"/>
</dbReference>
<keyword evidence="6 10" id="KW-0862">Zinc</keyword>
<comment type="cofactor">
    <cofactor evidence="10">
        <name>Zn(2+)</name>
        <dbReference type="ChEBI" id="CHEBI:29105"/>
    </cofactor>
    <text evidence="10">Binds 2 Zn(2+) ions per subunit.</text>
</comment>
<dbReference type="SUPFAM" id="SSF55486">
    <property type="entry name" value="Metalloproteases ('zincins'), catalytic domain"/>
    <property type="match status" value="1"/>
</dbReference>
<dbReference type="GO" id="GO:0008270">
    <property type="term" value="F:zinc ion binding"/>
    <property type="evidence" value="ECO:0007669"/>
    <property type="project" value="InterPro"/>
</dbReference>
<feature type="binding site" evidence="10">
    <location>
        <position position="174"/>
    </location>
    <ligand>
        <name>Ca(2+)</name>
        <dbReference type="ChEBI" id="CHEBI:29108"/>
        <label>3</label>
    </ligand>
</feature>
<feature type="binding site" evidence="10">
    <location>
        <position position="218"/>
    </location>
    <ligand>
        <name>Zn(2+)</name>
        <dbReference type="ChEBI" id="CHEBI:29105"/>
        <label>2</label>
        <note>catalytic</note>
    </ligand>
</feature>
<evidence type="ECO:0000256" key="2">
    <source>
        <dbReference type="ARBA" id="ARBA00022670"/>
    </source>
</evidence>
<keyword evidence="8" id="KW-0865">Zymogen</keyword>
<reference evidence="15" key="1">
    <citation type="submission" date="2025-08" db="UniProtKB">
        <authorList>
            <consortium name="RefSeq"/>
        </authorList>
    </citation>
    <scope>IDENTIFICATION</scope>
</reference>
<accession>A0A9W2YIX5</accession>
<feature type="binding site" evidence="10">
    <location>
        <position position="175"/>
    </location>
    <ligand>
        <name>Ca(2+)</name>
        <dbReference type="ChEBI" id="CHEBI:29108"/>
        <label>3</label>
    </ligand>
</feature>
<dbReference type="InterPro" id="IPR033739">
    <property type="entry name" value="M10A_MMP"/>
</dbReference>
<sequence>MILFAVYMFLLIGASSSMTAGSSPGLMSVLLRSVYTNSKETIQLFGHVRGKSTMKSREITRPESRIKSTPGTPRCGRPDKKLLPSRNKVLDKQQVANAPYGYSVSGRRWRKQTVTWKVSAWSKHLPEKDQILALENAIHLWGKHIPLKFQQTSGDADIDISFASSNHGDIAPFDGPGNILAHAYPPGRGVGGDIHLDEDESWTVGTGEGSDLPTVALHEFGHALGLEHSLDPTSVMAPQYQYRNNLSLSDDDIEGLRVVYRVRNQKKGVLTTRL</sequence>
<dbReference type="AlphaFoldDB" id="A0A9W2YIX5"/>
<protein>
    <submittedName>
        <fullName evidence="15">Matrilysin-like</fullName>
    </submittedName>
</protein>
<feature type="binding site" evidence="10">
    <location>
        <position position="157"/>
    </location>
    <ligand>
        <name>Ca(2+)</name>
        <dbReference type="ChEBI" id="CHEBI:29108"/>
        <label>2</label>
    </ligand>
</feature>
<feature type="binding site" evidence="10">
    <location>
        <position position="182"/>
    </location>
    <ligand>
        <name>Zn(2+)</name>
        <dbReference type="ChEBI" id="CHEBI:29105"/>
        <label>1</label>
    </ligand>
</feature>
<evidence type="ECO:0000256" key="12">
    <source>
        <dbReference type="SAM" id="SignalP"/>
    </source>
</evidence>
<feature type="binding site" evidence="10">
    <location>
        <position position="167"/>
    </location>
    <ligand>
        <name>Zn(2+)</name>
        <dbReference type="ChEBI" id="CHEBI:29105"/>
        <label>1</label>
    </ligand>
</feature>
<evidence type="ECO:0000256" key="7">
    <source>
        <dbReference type="ARBA" id="ARBA00023049"/>
    </source>
</evidence>
<keyword evidence="10" id="KW-0106">Calcium</keyword>
<evidence type="ECO:0000256" key="5">
    <source>
        <dbReference type="ARBA" id="ARBA00022801"/>
    </source>
</evidence>
<feature type="chain" id="PRO_5040836951" evidence="12">
    <location>
        <begin position="18"/>
        <end position="274"/>
    </location>
</feature>
<feature type="binding site" evidence="10">
    <location>
        <position position="200"/>
    </location>
    <ligand>
        <name>Ca(2+)</name>
        <dbReference type="ChEBI" id="CHEBI:29108"/>
        <label>3</label>
    </ligand>
</feature>
<name>A0A9W2YIX5_BIOGL</name>
<dbReference type="GO" id="GO:0030574">
    <property type="term" value="P:collagen catabolic process"/>
    <property type="evidence" value="ECO:0007669"/>
    <property type="project" value="TreeGrafter"/>
</dbReference>
<feature type="domain" description="Peptidase metallopeptidase" evidence="13">
    <location>
        <begin position="105"/>
        <end position="262"/>
    </location>
</feature>
<keyword evidence="3 10" id="KW-0479">Metal-binding</keyword>
<comment type="cofactor">
    <cofactor evidence="10">
        <name>Ca(2+)</name>
        <dbReference type="ChEBI" id="CHEBI:29108"/>
    </cofactor>
    <text evidence="10">Can bind about 5 Ca(2+) ions per subunit.</text>
</comment>
<comment type="similarity">
    <text evidence="1">Belongs to the peptidase M10A family.</text>
</comment>
<dbReference type="Proteomes" id="UP001165740">
    <property type="component" value="Chromosome 12"/>
</dbReference>
<dbReference type="InterPro" id="IPR001818">
    <property type="entry name" value="Pept_M10_metallopeptidase"/>
</dbReference>
<feature type="active site" evidence="9">
    <location>
        <position position="219"/>
    </location>
</feature>
<dbReference type="InterPro" id="IPR021190">
    <property type="entry name" value="Pept_M10A"/>
</dbReference>
<feature type="binding site" evidence="10">
    <location>
        <position position="222"/>
    </location>
    <ligand>
        <name>Zn(2+)</name>
        <dbReference type="ChEBI" id="CHEBI:29105"/>
        <label>2</label>
        <note>catalytic</note>
    </ligand>
</feature>
<evidence type="ECO:0000256" key="8">
    <source>
        <dbReference type="ARBA" id="ARBA00023145"/>
    </source>
</evidence>
<feature type="compositionally biased region" description="Basic and acidic residues" evidence="11">
    <location>
        <begin position="55"/>
        <end position="66"/>
    </location>
</feature>
<evidence type="ECO:0000256" key="3">
    <source>
        <dbReference type="ARBA" id="ARBA00022723"/>
    </source>
</evidence>
<dbReference type="CDD" id="cd04278">
    <property type="entry name" value="ZnMc_MMP"/>
    <property type="match status" value="1"/>
</dbReference>
<evidence type="ECO:0000256" key="10">
    <source>
        <dbReference type="PIRSR" id="PIRSR621190-2"/>
    </source>
</evidence>
<gene>
    <name evidence="15" type="primary">LOC106065467</name>
</gene>
<dbReference type="GO" id="GO:0004222">
    <property type="term" value="F:metalloendopeptidase activity"/>
    <property type="evidence" value="ECO:0007669"/>
    <property type="project" value="InterPro"/>
</dbReference>
<feature type="region of interest" description="Disordered" evidence="11">
    <location>
        <begin position="53"/>
        <end position="77"/>
    </location>
</feature>
<dbReference type="OMA" id="WATATHY"/>
<dbReference type="RefSeq" id="XP_055862620.1">
    <property type="nucleotide sequence ID" value="XM_056006645.1"/>
</dbReference>
<dbReference type="GO" id="GO:0031012">
    <property type="term" value="C:extracellular matrix"/>
    <property type="evidence" value="ECO:0007669"/>
    <property type="project" value="InterPro"/>
</dbReference>
<evidence type="ECO:0000256" key="6">
    <source>
        <dbReference type="ARBA" id="ARBA00022833"/>
    </source>
</evidence>
<dbReference type="InterPro" id="IPR006026">
    <property type="entry name" value="Peptidase_Metallo"/>
</dbReference>
<keyword evidence="7" id="KW-0482">Metalloprotease</keyword>
<feature type="binding site" evidence="10">
    <location>
        <position position="193"/>
    </location>
    <ligand>
        <name>Ca(2+)</name>
        <dbReference type="ChEBI" id="CHEBI:29108"/>
        <label>2</label>
    </ligand>
</feature>
<dbReference type="OrthoDB" id="406838at2759"/>
<keyword evidence="2" id="KW-0645">Protease</keyword>